<keyword evidence="2" id="KW-1185">Reference proteome</keyword>
<dbReference type="STRING" id="1770053.SAMN05216551_102353"/>
<protein>
    <submittedName>
        <fullName evidence="1">Uncharacterized protein</fullName>
    </submittedName>
</protein>
<proteinExistence type="predicted"/>
<name>A0A1H2PL75_9BURK</name>
<evidence type="ECO:0000313" key="2">
    <source>
        <dbReference type="Proteomes" id="UP000243719"/>
    </source>
</evidence>
<organism evidence="1 2">
    <name type="scientific">Chitinasiproducens palmae</name>
    <dbReference type="NCBI Taxonomy" id="1770053"/>
    <lineage>
        <taxon>Bacteria</taxon>
        <taxon>Pseudomonadati</taxon>
        <taxon>Pseudomonadota</taxon>
        <taxon>Betaproteobacteria</taxon>
        <taxon>Burkholderiales</taxon>
        <taxon>Burkholderiaceae</taxon>
        <taxon>Chitinasiproducens</taxon>
    </lineage>
</organism>
<dbReference type="AlphaFoldDB" id="A0A1H2PL75"/>
<evidence type="ECO:0000313" key="1">
    <source>
        <dbReference type="EMBL" id="SDV47192.1"/>
    </source>
</evidence>
<sequence length="206" mass="22190">MPQERLMPSEARRVAVTGTPRRLGGEQIGHIAIAERRQSAVGFFDYDLRKPFSRNNVGSWRTMLMSACSTGDTARTATMAPNRCRGLIAARRFEACAAARFASPTPSTPTTAPTATRTAAGVASAAADQSSLGTAPNKATNTAVASVIPSGRCTHSVVASPFQPWHSLRLPLRPSRSIRRNDLLTLLREQLRPNERPIRTGPSVSQ</sequence>
<gene>
    <name evidence="1" type="ORF">SAMN05216551_102353</name>
</gene>
<reference evidence="2" key="1">
    <citation type="submission" date="2016-09" db="EMBL/GenBank/DDBJ databases">
        <authorList>
            <person name="Varghese N."/>
            <person name="Submissions S."/>
        </authorList>
    </citation>
    <scope>NUCLEOTIDE SEQUENCE [LARGE SCALE GENOMIC DNA]</scope>
    <source>
        <strain evidence="2">JS23</strain>
    </source>
</reference>
<dbReference type="EMBL" id="FNLO01000002">
    <property type="protein sequence ID" value="SDV47192.1"/>
    <property type="molecule type" value="Genomic_DNA"/>
</dbReference>
<accession>A0A1H2PL75</accession>
<dbReference type="Proteomes" id="UP000243719">
    <property type="component" value="Unassembled WGS sequence"/>
</dbReference>